<evidence type="ECO:0000259" key="3">
    <source>
        <dbReference type="Pfam" id="PF08501"/>
    </source>
</evidence>
<keyword evidence="2" id="KW-0057">Aromatic amino acid biosynthesis</keyword>
<dbReference type="PANTHER" id="PTHR21089">
    <property type="entry name" value="SHIKIMATE DEHYDROGENASE"/>
    <property type="match status" value="1"/>
</dbReference>
<sequence>MLSEATGVARRCAVWGSPIGHSLSPVLHRAAYAALDLHDWTYDRREVDEAGFGDALSGLDGSWVGLSLTMPLKEVALHSAAVATPVAAATGAANTLVREAGPEAGWTAHNTDVHGITMALRNAGCDDPSDVLVVGSGATARSALAAVTTAAAARGSGARVVLMVRDRVRPETLDQAASAGLHVETVAMGEWDAATDVAAVVSTVPPSALPGLDRLPRARPGAGRPVLLDVVYGDGETPLQQAARAQGWAVAEGTDMLLHQAGEQVRLMTGREAPLEAMASALRAALSAAERDRRSHR</sequence>
<dbReference type="Gene3D" id="3.40.50.10860">
    <property type="entry name" value="Leucine Dehydrogenase, chain A, domain 1"/>
    <property type="match status" value="1"/>
</dbReference>
<gene>
    <name evidence="5" type="primary">aroE</name>
    <name evidence="5" type="ORF">TAE01_32580</name>
</gene>
<dbReference type="GO" id="GO:0009423">
    <property type="term" value="P:chorismate biosynthetic process"/>
    <property type="evidence" value="ECO:0007669"/>
    <property type="project" value="TreeGrafter"/>
</dbReference>
<accession>A0A512D4R3</accession>
<dbReference type="OrthoDB" id="9776868at2"/>
<keyword evidence="6" id="KW-1185">Reference proteome</keyword>
<comment type="pathway">
    <text evidence="1">Metabolic intermediate biosynthesis; chorismate biosynthesis; chorismate from D-erythrose 4-phosphate and phosphoenolpyruvate: step 4/7.</text>
</comment>
<dbReference type="InterPro" id="IPR041121">
    <property type="entry name" value="SDH_C"/>
</dbReference>
<evidence type="ECO:0000256" key="1">
    <source>
        <dbReference type="ARBA" id="ARBA00004871"/>
    </source>
</evidence>
<dbReference type="SUPFAM" id="SSF53223">
    <property type="entry name" value="Aminoacid dehydrogenase-like, N-terminal domain"/>
    <property type="match status" value="1"/>
</dbReference>
<protein>
    <submittedName>
        <fullName evidence="5">Shikimate dehydrogenase</fullName>
    </submittedName>
</protein>
<dbReference type="InterPro" id="IPR022893">
    <property type="entry name" value="Shikimate_DH_fam"/>
</dbReference>
<evidence type="ECO:0000256" key="2">
    <source>
        <dbReference type="ARBA" id="ARBA00023141"/>
    </source>
</evidence>
<dbReference type="GO" id="GO:0004764">
    <property type="term" value="F:shikimate 3-dehydrogenase (NADP+) activity"/>
    <property type="evidence" value="ECO:0007669"/>
    <property type="project" value="InterPro"/>
</dbReference>
<dbReference type="PANTHER" id="PTHR21089:SF1">
    <property type="entry name" value="BIFUNCTIONAL 3-DEHYDROQUINATE DEHYDRATASE_SHIKIMATE DEHYDROGENASE, CHLOROPLASTIC"/>
    <property type="match status" value="1"/>
</dbReference>
<proteinExistence type="predicted"/>
<organism evidence="5 6">
    <name type="scientific">Terrabacter aerolatus</name>
    <dbReference type="NCBI Taxonomy" id="422442"/>
    <lineage>
        <taxon>Bacteria</taxon>
        <taxon>Bacillati</taxon>
        <taxon>Actinomycetota</taxon>
        <taxon>Actinomycetes</taxon>
        <taxon>Micrococcales</taxon>
        <taxon>Intrasporangiaceae</taxon>
        <taxon>Terrabacter</taxon>
    </lineage>
</organism>
<dbReference type="Proteomes" id="UP000321534">
    <property type="component" value="Unassembled WGS sequence"/>
</dbReference>
<evidence type="ECO:0000313" key="5">
    <source>
        <dbReference type="EMBL" id="GEO31448.1"/>
    </source>
</evidence>
<dbReference type="InterPro" id="IPR046346">
    <property type="entry name" value="Aminoacid_DH-like_N_sf"/>
</dbReference>
<evidence type="ECO:0000313" key="6">
    <source>
        <dbReference type="Proteomes" id="UP000321534"/>
    </source>
</evidence>
<keyword evidence="2" id="KW-0028">Amino-acid biosynthesis</keyword>
<dbReference type="SUPFAM" id="SSF51735">
    <property type="entry name" value="NAD(P)-binding Rossmann-fold domains"/>
    <property type="match status" value="1"/>
</dbReference>
<dbReference type="EMBL" id="BJYX01000020">
    <property type="protein sequence ID" value="GEO31448.1"/>
    <property type="molecule type" value="Genomic_DNA"/>
</dbReference>
<dbReference type="AlphaFoldDB" id="A0A512D4R3"/>
<dbReference type="Pfam" id="PF08501">
    <property type="entry name" value="Shikimate_dh_N"/>
    <property type="match status" value="1"/>
</dbReference>
<dbReference type="InterPro" id="IPR013708">
    <property type="entry name" value="Shikimate_DH-bd_N"/>
</dbReference>
<dbReference type="GO" id="GO:0050661">
    <property type="term" value="F:NADP binding"/>
    <property type="evidence" value="ECO:0007669"/>
    <property type="project" value="TreeGrafter"/>
</dbReference>
<evidence type="ECO:0000259" key="4">
    <source>
        <dbReference type="Pfam" id="PF18317"/>
    </source>
</evidence>
<dbReference type="NCBIfam" id="NF001311">
    <property type="entry name" value="PRK00258.1-3"/>
    <property type="match status" value="1"/>
</dbReference>
<dbReference type="GO" id="GO:0009073">
    <property type="term" value="P:aromatic amino acid family biosynthetic process"/>
    <property type="evidence" value="ECO:0007669"/>
    <property type="project" value="UniProtKB-KW"/>
</dbReference>
<dbReference type="Pfam" id="PF18317">
    <property type="entry name" value="SDH_C"/>
    <property type="match status" value="1"/>
</dbReference>
<comment type="caution">
    <text evidence="5">The sequence shown here is derived from an EMBL/GenBank/DDBJ whole genome shotgun (WGS) entry which is preliminary data.</text>
</comment>
<reference evidence="5 6" key="1">
    <citation type="submission" date="2019-07" db="EMBL/GenBank/DDBJ databases">
        <title>Whole genome shotgun sequence of Terrabacter aerolatus NBRC 106305.</title>
        <authorList>
            <person name="Hosoyama A."/>
            <person name="Uohara A."/>
            <person name="Ohji S."/>
            <person name="Ichikawa N."/>
        </authorList>
    </citation>
    <scope>NUCLEOTIDE SEQUENCE [LARGE SCALE GENOMIC DNA]</scope>
    <source>
        <strain evidence="5 6">NBRC 106305</strain>
    </source>
</reference>
<dbReference type="RefSeq" id="WP_147067844.1">
    <property type="nucleotide sequence ID" value="NZ_BAAARO010000015.1"/>
</dbReference>
<dbReference type="GO" id="GO:0005829">
    <property type="term" value="C:cytosol"/>
    <property type="evidence" value="ECO:0007669"/>
    <property type="project" value="TreeGrafter"/>
</dbReference>
<name>A0A512D4R3_9MICO</name>
<dbReference type="GO" id="GO:0019632">
    <property type="term" value="P:shikimate metabolic process"/>
    <property type="evidence" value="ECO:0007669"/>
    <property type="project" value="TreeGrafter"/>
</dbReference>
<dbReference type="Gene3D" id="3.40.50.720">
    <property type="entry name" value="NAD(P)-binding Rossmann-like Domain"/>
    <property type="match status" value="1"/>
</dbReference>
<dbReference type="InterPro" id="IPR036291">
    <property type="entry name" value="NAD(P)-bd_dom_sf"/>
</dbReference>
<feature type="domain" description="Shikimate dehydrogenase substrate binding N-terminal" evidence="3">
    <location>
        <begin position="14"/>
        <end position="96"/>
    </location>
</feature>
<feature type="domain" description="SDH C-terminal" evidence="4">
    <location>
        <begin position="253"/>
        <end position="283"/>
    </location>
</feature>